<evidence type="ECO:0000259" key="1">
    <source>
        <dbReference type="Pfam" id="PF12937"/>
    </source>
</evidence>
<dbReference type="PANTHER" id="PTHR36140">
    <property type="entry name" value="F-BOX DOMAIN-CONTAINING PROTEIN-RELATED"/>
    <property type="match status" value="1"/>
</dbReference>
<sequence>MAKVARKDVSKLQDDVLLDIFQRVVGFLDIIRCAATCKQWCRLVTDRTFLRRIGLWPENANRPSILVGIFSSNAPPFHDIPNDLEPLNREPQCPPQFSGLESGTAHFVFDSVVANDNGLFNHARPMASRGGLLLFEVFLPQPVGDYRNMDQQKPTFQVILTYRGDDRFVHACTYFSTTNSWSAPIKCCKASKFLRCGPLAGVVVCGTAYWLYRDNNNFYTLGISAAISHELFTRISIKVNNSVPWSWPRPPIPCIAGEGKLSFVNIQHHGVLELWTKKQQDCGDLNHECGDEWLHSQLMDLGSERIDLVYFAESKGALLIKQGSAFFTIDLKSKQKSLINLNEEEIEHVRGARVFKLGYCTSSSCAWGGHAGKACEHNPPVLYEMNFVFN</sequence>
<dbReference type="Pfam" id="PF12937">
    <property type="entry name" value="F-box-like"/>
    <property type="match status" value="1"/>
</dbReference>
<accession>R7W112</accession>
<dbReference type="SUPFAM" id="SSF81383">
    <property type="entry name" value="F-box domain"/>
    <property type="match status" value="1"/>
</dbReference>
<reference evidence="2" key="1">
    <citation type="submission" date="2015-06" db="UniProtKB">
        <authorList>
            <consortium name="EnsemblPlants"/>
        </authorList>
    </citation>
    <scope>IDENTIFICATION</scope>
</reference>
<dbReference type="InterPro" id="IPR001810">
    <property type="entry name" value="F-box_dom"/>
</dbReference>
<dbReference type="Gene3D" id="1.20.1280.50">
    <property type="match status" value="1"/>
</dbReference>
<dbReference type="InterPro" id="IPR036047">
    <property type="entry name" value="F-box-like_dom_sf"/>
</dbReference>
<organism evidence="2">
    <name type="scientific">Aegilops tauschii</name>
    <name type="common">Tausch's goatgrass</name>
    <name type="synonym">Aegilops squarrosa</name>
    <dbReference type="NCBI Taxonomy" id="37682"/>
    <lineage>
        <taxon>Eukaryota</taxon>
        <taxon>Viridiplantae</taxon>
        <taxon>Streptophyta</taxon>
        <taxon>Embryophyta</taxon>
        <taxon>Tracheophyta</taxon>
        <taxon>Spermatophyta</taxon>
        <taxon>Magnoliopsida</taxon>
        <taxon>Liliopsida</taxon>
        <taxon>Poales</taxon>
        <taxon>Poaceae</taxon>
        <taxon>BOP clade</taxon>
        <taxon>Pooideae</taxon>
        <taxon>Triticodae</taxon>
        <taxon>Triticeae</taxon>
        <taxon>Triticinae</taxon>
        <taxon>Aegilops</taxon>
    </lineage>
</organism>
<evidence type="ECO:0000313" key="2">
    <source>
        <dbReference type="EnsemblPlants" id="EMT00082"/>
    </source>
</evidence>
<name>R7W112_AEGTA</name>
<feature type="domain" description="F-box" evidence="1">
    <location>
        <begin position="14"/>
        <end position="53"/>
    </location>
</feature>
<dbReference type="PANTHER" id="PTHR36140:SF2">
    <property type="entry name" value="OS01G0152950 PROTEIN"/>
    <property type="match status" value="1"/>
</dbReference>
<protein>
    <recommendedName>
        <fullName evidence="1">F-box domain-containing protein</fullName>
    </recommendedName>
</protein>
<dbReference type="AlphaFoldDB" id="R7W112"/>
<dbReference type="ExpressionAtlas" id="R7W112">
    <property type="expression patterns" value="baseline"/>
</dbReference>
<dbReference type="EnsemblPlants" id="EMT00082">
    <property type="protein sequence ID" value="EMT00082"/>
    <property type="gene ID" value="F775_17282"/>
</dbReference>
<proteinExistence type="predicted"/>